<dbReference type="GO" id="GO:0006260">
    <property type="term" value="P:DNA replication"/>
    <property type="evidence" value="ECO:0007669"/>
    <property type="project" value="UniProtKB-KW"/>
</dbReference>
<dbReference type="Proteomes" id="UP000199287">
    <property type="component" value="Unassembled WGS sequence"/>
</dbReference>
<evidence type="ECO:0000313" key="4">
    <source>
        <dbReference type="EMBL" id="SFI16776.1"/>
    </source>
</evidence>
<dbReference type="Gene3D" id="1.10.287.110">
    <property type="entry name" value="DnaJ domain"/>
    <property type="match status" value="1"/>
</dbReference>
<feature type="domain" description="J" evidence="3">
    <location>
        <begin position="5"/>
        <end position="70"/>
    </location>
</feature>
<dbReference type="InterPro" id="IPR018253">
    <property type="entry name" value="DnaJ_domain_CS"/>
</dbReference>
<dbReference type="InterPro" id="IPR008971">
    <property type="entry name" value="HSP40/DnaJ_pept-bd"/>
</dbReference>
<dbReference type="PANTHER" id="PTHR43096">
    <property type="entry name" value="DNAJ HOMOLOG 1, MITOCHONDRIAL-RELATED"/>
    <property type="match status" value="1"/>
</dbReference>
<dbReference type="CDD" id="cd10747">
    <property type="entry name" value="DnaJ_C"/>
    <property type="match status" value="1"/>
</dbReference>
<accession>A0A1I3G000</accession>
<name>A0A1I3G000_9FIRM</name>
<keyword evidence="2" id="KW-0143">Chaperone</keyword>
<dbReference type="GO" id="GO:0051082">
    <property type="term" value="F:unfolded protein binding"/>
    <property type="evidence" value="ECO:0007669"/>
    <property type="project" value="InterPro"/>
</dbReference>
<dbReference type="PANTHER" id="PTHR43096:SF52">
    <property type="entry name" value="DNAJ HOMOLOG 1, MITOCHONDRIAL-RELATED"/>
    <property type="match status" value="1"/>
</dbReference>
<dbReference type="RefSeq" id="WP_093372904.1">
    <property type="nucleotide sequence ID" value="NZ_FOQA01000007.1"/>
</dbReference>
<dbReference type="PROSITE" id="PS50076">
    <property type="entry name" value="DNAJ_2"/>
    <property type="match status" value="1"/>
</dbReference>
<dbReference type="InterPro" id="IPR036869">
    <property type="entry name" value="J_dom_sf"/>
</dbReference>
<dbReference type="GO" id="GO:0005737">
    <property type="term" value="C:cytoplasm"/>
    <property type="evidence" value="ECO:0007669"/>
    <property type="project" value="TreeGrafter"/>
</dbReference>
<dbReference type="GO" id="GO:0042026">
    <property type="term" value="P:protein refolding"/>
    <property type="evidence" value="ECO:0007669"/>
    <property type="project" value="TreeGrafter"/>
</dbReference>
<dbReference type="AlphaFoldDB" id="A0A1I3G000"/>
<dbReference type="SUPFAM" id="SSF49493">
    <property type="entry name" value="HSP40/DnaJ peptide-binding domain"/>
    <property type="match status" value="2"/>
</dbReference>
<reference evidence="5" key="1">
    <citation type="submission" date="2016-10" db="EMBL/GenBank/DDBJ databases">
        <authorList>
            <person name="Varghese N."/>
            <person name="Submissions S."/>
        </authorList>
    </citation>
    <scope>NUCLEOTIDE SEQUENCE [LARGE SCALE GENOMIC DNA]</scope>
    <source>
        <strain evidence="5">Z-7934</strain>
    </source>
</reference>
<dbReference type="STRING" id="69895.SAMN05192551_107126"/>
<dbReference type="SUPFAM" id="SSF46565">
    <property type="entry name" value="Chaperone J-domain"/>
    <property type="match status" value="1"/>
</dbReference>
<evidence type="ECO:0000256" key="2">
    <source>
        <dbReference type="ARBA" id="ARBA00023186"/>
    </source>
</evidence>
<organism evidence="4 5">
    <name type="scientific">Tindallia magadiensis</name>
    <dbReference type="NCBI Taxonomy" id="69895"/>
    <lineage>
        <taxon>Bacteria</taxon>
        <taxon>Bacillati</taxon>
        <taxon>Bacillota</taxon>
        <taxon>Clostridia</taxon>
        <taxon>Peptostreptococcales</taxon>
        <taxon>Tindalliaceae</taxon>
        <taxon>Tindallia</taxon>
    </lineage>
</organism>
<dbReference type="EMBL" id="FOQA01000007">
    <property type="protein sequence ID" value="SFI16776.1"/>
    <property type="molecule type" value="Genomic_DNA"/>
</dbReference>
<keyword evidence="4" id="KW-0238">DNA-binding</keyword>
<dbReference type="Pfam" id="PF00226">
    <property type="entry name" value="DnaJ"/>
    <property type="match status" value="1"/>
</dbReference>
<proteinExistence type="predicted"/>
<sequence length="316" mass="36430">MKYKDYYKILGIGKEASRSEIKKAYRQLAKKYHPDKHPNNQEMEKRFKEINEAYEVLGDEEKRKKFDQLDRYHGFQNGTDIDPNQFGFEFSGAGFKNKNHQNNSDFSDFFNLFFQGGDFGEFHKNDFFSGAGYYSPKSDQEPVDIEAELEISLEEAYNGKEKQFTLFYGNEEKTLSVKIPQGITSGERVRLRNQGKSSDAGRRKGDLILTIVVKDDRHRKLEGLNLHQIVYISPWEAAFGAEILVNSLSGNVRVKVPPGSQSGKKLKLSKQGYKNRAGVKGDLIIELMIRNPEVLTMKERELYKQLQDVSQYNPRK</sequence>
<evidence type="ECO:0000259" key="3">
    <source>
        <dbReference type="PROSITE" id="PS50076"/>
    </source>
</evidence>
<dbReference type="GO" id="GO:0003677">
    <property type="term" value="F:DNA binding"/>
    <property type="evidence" value="ECO:0007669"/>
    <property type="project" value="UniProtKB-KW"/>
</dbReference>
<keyword evidence="5" id="KW-1185">Reference proteome</keyword>
<gene>
    <name evidence="4" type="ORF">SAMN05192551_107126</name>
</gene>
<dbReference type="PRINTS" id="PR00625">
    <property type="entry name" value="JDOMAIN"/>
</dbReference>
<evidence type="ECO:0000256" key="1">
    <source>
        <dbReference type="ARBA" id="ARBA00022705"/>
    </source>
</evidence>
<protein>
    <submittedName>
        <fullName evidence="4">Curved DNA-binding protein</fullName>
    </submittedName>
</protein>
<dbReference type="PROSITE" id="PS00636">
    <property type="entry name" value="DNAJ_1"/>
    <property type="match status" value="1"/>
</dbReference>
<evidence type="ECO:0000313" key="5">
    <source>
        <dbReference type="Proteomes" id="UP000199287"/>
    </source>
</evidence>
<dbReference type="CDD" id="cd06257">
    <property type="entry name" value="DnaJ"/>
    <property type="match status" value="1"/>
</dbReference>
<dbReference type="InterPro" id="IPR001623">
    <property type="entry name" value="DnaJ_domain"/>
</dbReference>
<dbReference type="OrthoDB" id="9779889at2"/>
<keyword evidence="1" id="KW-0235">DNA replication</keyword>
<dbReference type="Pfam" id="PF01556">
    <property type="entry name" value="DnaJ_C"/>
    <property type="match status" value="1"/>
</dbReference>
<dbReference type="SMART" id="SM00271">
    <property type="entry name" value="DnaJ"/>
    <property type="match status" value="1"/>
</dbReference>
<dbReference type="Gene3D" id="2.60.260.20">
    <property type="entry name" value="Urease metallochaperone UreE, N-terminal domain"/>
    <property type="match status" value="2"/>
</dbReference>
<dbReference type="InterPro" id="IPR002939">
    <property type="entry name" value="DnaJ_C"/>
</dbReference>